<reference evidence="2" key="1">
    <citation type="submission" date="2023-06" db="EMBL/GenBank/DDBJ databases">
        <title>Genome-scale phylogeny and comparative genomics of the fungal order Sordariales.</title>
        <authorList>
            <consortium name="Lawrence Berkeley National Laboratory"/>
            <person name="Hensen N."/>
            <person name="Bonometti L."/>
            <person name="Westerberg I."/>
            <person name="Brannstrom I.O."/>
            <person name="Guillou S."/>
            <person name="Cros-Aarteil S."/>
            <person name="Calhoun S."/>
            <person name="Haridas S."/>
            <person name="Kuo A."/>
            <person name="Mondo S."/>
            <person name="Pangilinan J."/>
            <person name="Riley R."/>
            <person name="LaButti K."/>
            <person name="Andreopoulos B."/>
            <person name="Lipzen A."/>
            <person name="Chen C."/>
            <person name="Yanf M."/>
            <person name="Daum C."/>
            <person name="Ng V."/>
            <person name="Clum A."/>
            <person name="Steindorff A."/>
            <person name="Ohm R."/>
            <person name="Martin F."/>
            <person name="Silar P."/>
            <person name="Natvig D."/>
            <person name="Lalanne C."/>
            <person name="Gautier V."/>
            <person name="Ament-velasquez S.L."/>
            <person name="Kruys A."/>
            <person name="Hutchinson M.I."/>
            <person name="Powell A.J."/>
            <person name="Barry K."/>
            <person name="Miller A.N."/>
            <person name="Grigoriev I.V."/>
            <person name="Debuchy R."/>
            <person name="Gladieux P."/>
            <person name="Thoren M.H."/>
            <person name="Johannesson H."/>
        </authorList>
    </citation>
    <scope>NUCLEOTIDE SEQUENCE</scope>
    <source>
        <strain evidence="2">SMH3391-2</strain>
    </source>
</reference>
<dbReference type="Proteomes" id="UP001174934">
    <property type="component" value="Unassembled WGS sequence"/>
</dbReference>
<evidence type="ECO:0000313" key="2">
    <source>
        <dbReference type="EMBL" id="KAK0629190.1"/>
    </source>
</evidence>
<feature type="domain" description="Aminoglycoside phosphotransferase" evidence="1">
    <location>
        <begin position="51"/>
        <end position="207"/>
    </location>
</feature>
<dbReference type="SUPFAM" id="SSF56112">
    <property type="entry name" value="Protein kinase-like (PK-like)"/>
    <property type="match status" value="1"/>
</dbReference>
<accession>A0AA39X9F3</accession>
<gene>
    <name evidence="2" type="ORF">B0T17DRAFT_615002</name>
</gene>
<dbReference type="Gene3D" id="3.90.1200.10">
    <property type="match status" value="1"/>
</dbReference>
<dbReference type="InterPro" id="IPR011009">
    <property type="entry name" value="Kinase-like_dom_sf"/>
</dbReference>
<proteinExistence type="predicted"/>
<organism evidence="2 3">
    <name type="scientific">Bombardia bombarda</name>
    <dbReference type="NCBI Taxonomy" id="252184"/>
    <lineage>
        <taxon>Eukaryota</taxon>
        <taxon>Fungi</taxon>
        <taxon>Dikarya</taxon>
        <taxon>Ascomycota</taxon>
        <taxon>Pezizomycotina</taxon>
        <taxon>Sordariomycetes</taxon>
        <taxon>Sordariomycetidae</taxon>
        <taxon>Sordariales</taxon>
        <taxon>Lasiosphaeriaceae</taxon>
        <taxon>Bombardia</taxon>
    </lineage>
</organism>
<evidence type="ECO:0000259" key="1">
    <source>
        <dbReference type="Pfam" id="PF01636"/>
    </source>
</evidence>
<dbReference type="AlphaFoldDB" id="A0AA39X9F3"/>
<dbReference type="EMBL" id="JAULSR010000002">
    <property type="protein sequence ID" value="KAK0629190.1"/>
    <property type="molecule type" value="Genomic_DNA"/>
</dbReference>
<protein>
    <recommendedName>
        <fullName evidence="1">Aminoglycoside phosphotransferase domain-containing protein</fullName>
    </recommendedName>
</protein>
<evidence type="ECO:0000313" key="3">
    <source>
        <dbReference type="Proteomes" id="UP001174934"/>
    </source>
</evidence>
<name>A0AA39X9F3_9PEZI</name>
<dbReference type="Pfam" id="PF01636">
    <property type="entry name" value="APH"/>
    <property type="match status" value="1"/>
</dbReference>
<sequence length="240" mass="27215">MAWQPSDGYGELIFQSEDKSYHRAGAIFIKRELPNAVGPFVKERFKVEPIALDLLASATAIPVPKLVAYGQDFEGLHYVATEYIFGSIRGDMAATECRMPRLHRPLQADTFCRACADTVHANADKFVREVVLPQLATLRSRSTGLGGVVVPPRWVLEHDKRESWPVLTSDDEEYVFTHHDLVLHNLLIHTQTLKVLALVDMEECGYFPRGLQQWRYDRPGQFELYANANLVQEHIRLLGG</sequence>
<comment type="caution">
    <text evidence="2">The sequence shown here is derived from an EMBL/GenBank/DDBJ whole genome shotgun (WGS) entry which is preliminary data.</text>
</comment>
<dbReference type="InterPro" id="IPR002575">
    <property type="entry name" value="Aminoglycoside_PTrfase"/>
</dbReference>
<keyword evidence="3" id="KW-1185">Reference proteome</keyword>